<accession>V6F5F9</accession>
<gene>
    <name evidence="3" type="ordered locus">MGMSRv2__3464</name>
</gene>
<organism evidence="3 4">
    <name type="scientific">Magnetospirillum gryphiswaldense (strain DSM 6361 / JCM 21280 / NBRC 15271 / MSR-1)</name>
    <dbReference type="NCBI Taxonomy" id="431944"/>
    <lineage>
        <taxon>Bacteria</taxon>
        <taxon>Pseudomonadati</taxon>
        <taxon>Pseudomonadota</taxon>
        <taxon>Alphaproteobacteria</taxon>
        <taxon>Rhodospirillales</taxon>
        <taxon>Rhodospirillaceae</taxon>
        <taxon>Magnetospirillum</taxon>
    </lineage>
</organism>
<dbReference type="Proteomes" id="UP000018922">
    <property type="component" value="Chromosome I"/>
</dbReference>
<dbReference type="InterPro" id="IPR050256">
    <property type="entry name" value="Glycosyltransferase_2"/>
</dbReference>
<protein>
    <submittedName>
        <fullName evidence="3">Undecaprenyl-phosphate 4-deoxy-4-formamido-L-arabinose transferase</fullName>
    </submittedName>
</protein>
<keyword evidence="1" id="KW-0472">Membrane</keyword>
<feature type="transmembrane region" description="Helical" evidence="1">
    <location>
        <begin position="165"/>
        <end position="187"/>
    </location>
</feature>
<keyword evidence="1" id="KW-0812">Transmembrane</keyword>
<dbReference type="PANTHER" id="PTHR48090">
    <property type="entry name" value="UNDECAPRENYL-PHOSPHATE 4-DEOXY-4-FORMAMIDO-L-ARABINOSE TRANSFERASE-RELATED"/>
    <property type="match status" value="1"/>
</dbReference>
<keyword evidence="4" id="KW-1185">Reference proteome</keyword>
<dbReference type="InterPro" id="IPR001173">
    <property type="entry name" value="Glyco_trans_2-like"/>
</dbReference>
<evidence type="ECO:0000313" key="4">
    <source>
        <dbReference type="Proteomes" id="UP000018922"/>
    </source>
</evidence>
<dbReference type="GO" id="GO:0016740">
    <property type="term" value="F:transferase activity"/>
    <property type="evidence" value="ECO:0007669"/>
    <property type="project" value="UniProtKB-KW"/>
</dbReference>
<proteinExistence type="predicted"/>
<dbReference type="STRING" id="1430440.MGMSRv2__3464"/>
<dbReference type="Pfam" id="PF00535">
    <property type="entry name" value="Glycos_transf_2"/>
    <property type="match status" value="1"/>
</dbReference>
<feature type="domain" description="Glycosyltransferase 2-like" evidence="2">
    <location>
        <begin position="6"/>
        <end position="160"/>
    </location>
</feature>
<dbReference type="AlphaFoldDB" id="V6F5F9"/>
<dbReference type="CDD" id="cd04179">
    <property type="entry name" value="DPM_DPG-synthase_like"/>
    <property type="match status" value="1"/>
</dbReference>
<feature type="transmembrane region" description="Helical" evidence="1">
    <location>
        <begin position="263"/>
        <end position="285"/>
    </location>
</feature>
<dbReference type="SUPFAM" id="SSF53448">
    <property type="entry name" value="Nucleotide-diphospho-sugar transferases"/>
    <property type="match status" value="1"/>
</dbReference>
<dbReference type="HOGENOM" id="CLU_033536_7_1_5"/>
<keyword evidence="3" id="KW-0808">Transferase</keyword>
<dbReference type="Gene3D" id="3.90.550.10">
    <property type="entry name" value="Spore Coat Polysaccharide Biosynthesis Protein SpsA, Chain A"/>
    <property type="match status" value="1"/>
</dbReference>
<evidence type="ECO:0000256" key="1">
    <source>
        <dbReference type="SAM" id="Phobius"/>
    </source>
</evidence>
<reference evidence="3 4" key="1">
    <citation type="journal article" date="2014" name="Genome Announc.">
        <title>Complete genome sequence of Magnetospirillum gryphiswaldense MSR-1.</title>
        <authorList>
            <person name="Wang X."/>
            <person name="Wang Q."/>
            <person name="Zhang W."/>
            <person name="Wang Y."/>
            <person name="Li L."/>
            <person name="Wen T."/>
            <person name="Zhang T."/>
            <person name="Zhang Y."/>
            <person name="Xu J."/>
            <person name="Hu J."/>
            <person name="Li S."/>
            <person name="Liu L."/>
            <person name="Liu J."/>
            <person name="Jiang W."/>
            <person name="Tian J."/>
            <person name="Li Y."/>
            <person name="Schuler D."/>
            <person name="Wang L."/>
            <person name="Li J."/>
        </authorList>
    </citation>
    <scope>NUCLEOTIDE SEQUENCE [LARGE SCALE GENOMIC DNA]</scope>
    <source>
        <strain evidence="4">DSM 6361 / JCM 21280 / NBRC 15271 / MSR-1</strain>
    </source>
</reference>
<keyword evidence="1" id="KW-1133">Transmembrane helix</keyword>
<sequence length="295" mass="33141">MNEGLSYIVPVYNEENGIAATIERLRAALIQLGIPYEIIIVNDGSRDQSRDKVEAIGGDDLRLISHPTNIGYGSALKSGIKIAKYEWIGIVDADGTYAIEALPLLVERMNQGFDMVVAARRNVLRLDKPIKRMFRRILIFSLNLLVGARIEDPNSGFRLFTKKLALTFFPFLCNTFSFTTSLTVFALGERFFVSYIPLDYSIRTGKSKVRHFRDSLRMMQLVLQGITFFNPIKFYLIMTLGFFIAFFIPSLFALALSMPWLSVLWLFSGALACVLVGLGVLADVIRISTLGRESV</sequence>
<dbReference type="KEGG" id="mgy:MGMSRv2__3464"/>
<evidence type="ECO:0000313" key="3">
    <source>
        <dbReference type="EMBL" id="CDL00679.1"/>
    </source>
</evidence>
<dbReference type="eggNOG" id="COG1215">
    <property type="taxonomic scope" value="Bacteria"/>
</dbReference>
<dbReference type="EMBL" id="HG794546">
    <property type="protein sequence ID" value="CDL00679.1"/>
    <property type="molecule type" value="Genomic_DNA"/>
</dbReference>
<name>V6F5F9_MAGGM</name>
<dbReference type="InterPro" id="IPR029044">
    <property type="entry name" value="Nucleotide-diphossugar_trans"/>
</dbReference>
<evidence type="ECO:0000259" key="2">
    <source>
        <dbReference type="Pfam" id="PF00535"/>
    </source>
</evidence>
<feature type="transmembrane region" description="Helical" evidence="1">
    <location>
        <begin position="234"/>
        <end position="257"/>
    </location>
</feature>